<dbReference type="PANTHER" id="PTHR43758:SF8">
    <property type="entry name" value="8-OXO-DGTP DIPHOSPHATASE YTKD-RELATED"/>
    <property type="match status" value="1"/>
</dbReference>
<dbReference type="InterPro" id="IPR000086">
    <property type="entry name" value="NUDIX_hydrolase_dom"/>
</dbReference>
<evidence type="ECO:0000259" key="6">
    <source>
        <dbReference type="PROSITE" id="PS51462"/>
    </source>
</evidence>
<dbReference type="GO" id="GO:0046872">
    <property type="term" value="F:metal ion binding"/>
    <property type="evidence" value="ECO:0007669"/>
    <property type="project" value="UniProtKB-KW"/>
</dbReference>
<dbReference type="Pfam" id="PF00293">
    <property type="entry name" value="NUDIX"/>
    <property type="match status" value="1"/>
</dbReference>
<name>A0A964BQJ3_9CYAN</name>
<evidence type="ECO:0000256" key="2">
    <source>
        <dbReference type="ARBA" id="ARBA00005582"/>
    </source>
</evidence>
<dbReference type="AlphaFoldDB" id="A0A964BQJ3"/>
<comment type="similarity">
    <text evidence="2">Belongs to the Nudix hydrolase family.</text>
</comment>
<proteinExistence type="inferred from homology"/>
<feature type="domain" description="Nudix hydrolase" evidence="6">
    <location>
        <begin position="9"/>
        <end position="133"/>
    </location>
</feature>
<evidence type="ECO:0000256" key="4">
    <source>
        <dbReference type="ARBA" id="ARBA00022801"/>
    </source>
</evidence>
<comment type="caution">
    <text evidence="7">The sequence shown here is derived from an EMBL/GenBank/DDBJ whole genome shotgun (WGS) entry which is preliminary data.</text>
</comment>
<protein>
    <submittedName>
        <fullName evidence="7">NUDIX domain-containing protein</fullName>
    </submittedName>
</protein>
<gene>
    <name evidence="7" type="ORF">I4641_10770</name>
</gene>
<keyword evidence="3" id="KW-0479">Metal-binding</keyword>
<evidence type="ECO:0000313" key="7">
    <source>
        <dbReference type="EMBL" id="MCC0177459.1"/>
    </source>
</evidence>
<dbReference type="SUPFAM" id="SSF55811">
    <property type="entry name" value="Nudix"/>
    <property type="match status" value="1"/>
</dbReference>
<organism evidence="7 8">
    <name type="scientific">Waterburya agarophytonicola KI4</name>
    <dbReference type="NCBI Taxonomy" id="2874699"/>
    <lineage>
        <taxon>Bacteria</taxon>
        <taxon>Bacillati</taxon>
        <taxon>Cyanobacteriota</taxon>
        <taxon>Cyanophyceae</taxon>
        <taxon>Pleurocapsales</taxon>
        <taxon>Hyellaceae</taxon>
        <taxon>Waterburya</taxon>
        <taxon>Waterburya agarophytonicola</taxon>
    </lineage>
</organism>
<reference evidence="7" key="1">
    <citation type="journal article" date="2021" name="Antonie Van Leeuwenhoek">
        <title>Draft genome and description of Waterburya agarophytonicola gen. nov. sp. nov. (Pleurocapsales, Cyanobacteria): a seaweed symbiont.</title>
        <authorList>
            <person name="Bonthond G."/>
            <person name="Shalygin S."/>
            <person name="Bayer T."/>
            <person name="Weinberger F."/>
        </authorList>
    </citation>
    <scope>NUCLEOTIDE SEQUENCE</scope>
    <source>
        <strain evidence="7">KI4</strain>
    </source>
</reference>
<dbReference type="Gene3D" id="3.90.79.10">
    <property type="entry name" value="Nucleoside Triphosphate Pyrophosphohydrolase"/>
    <property type="match status" value="1"/>
</dbReference>
<comment type="cofactor">
    <cofactor evidence="1">
        <name>Mg(2+)</name>
        <dbReference type="ChEBI" id="CHEBI:18420"/>
    </cofactor>
</comment>
<dbReference type="InterPro" id="IPR015797">
    <property type="entry name" value="NUDIX_hydrolase-like_dom_sf"/>
</dbReference>
<dbReference type="GO" id="GO:0005737">
    <property type="term" value="C:cytoplasm"/>
    <property type="evidence" value="ECO:0007669"/>
    <property type="project" value="TreeGrafter"/>
</dbReference>
<dbReference type="InterPro" id="IPR020084">
    <property type="entry name" value="NUDIX_hydrolase_CS"/>
</dbReference>
<evidence type="ECO:0000256" key="5">
    <source>
        <dbReference type="ARBA" id="ARBA00022842"/>
    </source>
</evidence>
<sequence length="149" mass="17040">MKKTFISSEPIAVAMAIIYQEGKYLMQLRDDIPGILYPGVWGLFGGHLDPGEEPEAGLKRELIEEINYSVDQLTKFRCYADSKIIRHMYSCPLLVPIERLQLNEGWDLGLLTVADIQRGYGYSTKAQQERSLGDIHRQMMLDFIATQTR</sequence>
<evidence type="ECO:0000256" key="3">
    <source>
        <dbReference type="ARBA" id="ARBA00022723"/>
    </source>
</evidence>
<keyword evidence="5" id="KW-0460">Magnesium</keyword>
<evidence type="ECO:0000313" key="8">
    <source>
        <dbReference type="Proteomes" id="UP000729733"/>
    </source>
</evidence>
<evidence type="ECO:0000256" key="1">
    <source>
        <dbReference type="ARBA" id="ARBA00001946"/>
    </source>
</evidence>
<dbReference type="PANTHER" id="PTHR43758">
    <property type="entry name" value="7,8-DIHYDRO-8-OXOGUANINE TRIPHOSPHATASE"/>
    <property type="match status" value="1"/>
</dbReference>
<dbReference type="RefSeq" id="WP_229640524.1">
    <property type="nucleotide sequence ID" value="NZ_JADWDC010000022.1"/>
</dbReference>
<accession>A0A964BQJ3</accession>
<dbReference type="PROSITE" id="PS00893">
    <property type="entry name" value="NUDIX_BOX"/>
    <property type="match status" value="1"/>
</dbReference>
<dbReference type="PROSITE" id="PS51462">
    <property type="entry name" value="NUDIX"/>
    <property type="match status" value="1"/>
</dbReference>
<dbReference type="GO" id="GO:0016818">
    <property type="term" value="F:hydrolase activity, acting on acid anhydrides, in phosphorus-containing anhydrides"/>
    <property type="evidence" value="ECO:0007669"/>
    <property type="project" value="TreeGrafter"/>
</dbReference>
<dbReference type="Proteomes" id="UP000729733">
    <property type="component" value="Unassembled WGS sequence"/>
</dbReference>
<dbReference type="CDD" id="cd18882">
    <property type="entry name" value="NUDIX_Hydrolase"/>
    <property type="match status" value="1"/>
</dbReference>
<dbReference type="EMBL" id="JADWDC010000022">
    <property type="protein sequence ID" value="MCC0177459.1"/>
    <property type="molecule type" value="Genomic_DNA"/>
</dbReference>
<keyword evidence="4" id="KW-0378">Hydrolase</keyword>
<keyword evidence="8" id="KW-1185">Reference proteome</keyword>